<feature type="transmembrane region" description="Helical" evidence="1">
    <location>
        <begin position="86"/>
        <end position="104"/>
    </location>
</feature>
<gene>
    <name evidence="2" type="ORF">M427DRAFT_156226</name>
</gene>
<accession>A0A139AAY3</accession>
<dbReference type="AlphaFoldDB" id="A0A139AAY3"/>
<dbReference type="InterPro" id="IPR009305">
    <property type="entry name" value="Mpo1-like"/>
</dbReference>
<proteinExistence type="predicted"/>
<dbReference type="OrthoDB" id="2124888at2759"/>
<feature type="transmembrane region" description="Helical" evidence="1">
    <location>
        <begin position="30"/>
        <end position="47"/>
    </location>
</feature>
<feature type="transmembrane region" description="Helical" evidence="1">
    <location>
        <begin position="111"/>
        <end position="129"/>
    </location>
</feature>
<keyword evidence="3" id="KW-1185">Reference proteome</keyword>
<dbReference type="PANTHER" id="PTHR28026:SF9">
    <property type="entry name" value="2-HYDROXY-PALMITIC ACID DIOXYGENASE MPO1"/>
    <property type="match status" value="1"/>
</dbReference>
<name>A0A139AAY3_GONPJ</name>
<evidence type="ECO:0000313" key="3">
    <source>
        <dbReference type="Proteomes" id="UP000070544"/>
    </source>
</evidence>
<evidence type="ECO:0000256" key="1">
    <source>
        <dbReference type="SAM" id="Phobius"/>
    </source>
</evidence>
<dbReference type="GO" id="GO:0005783">
    <property type="term" value="C:endoplasmic reticulum"/>
    <property type="evidence" value="ECO:0007669"/>
    <property type="project" value="TreeGrafter"/>
</dbReference>
<evidence type="ECO:0000313" key="2">
    <source>
        <dbReference type="EMBL" id="KXS13991.1"/>
    </source>
</evidence>
<keyword evidence="1" id="KW-1133">Transmembrane helix</keyword>
<dbReference type="Proteomes" id="UP000070544">
    <property type="component" value="Unassembled WGS sequence"/>
</dbReference>
<dbReference type="OMA" id="IQFIGHY"/>
<dbReference type="EMBL" id="KQ965772">
    <property type="protein sequence ID" value="KXS13991.1"/>
    <property type="molecule type" value="Genomic_DNA"/>
</dbReference>
<protein>
    <submittedName>
        <fullName evidence="2">DUF962-domain-containing protein</fullName>
    </submittedName>
</protein>
<dbReference type="GO" id="GO:0046521">
    <property type="term" value="P:sphingoid catabolic process"/>
    <property type="evidence" value="ECO:0007669"/>
    <property type="project" value="TreeGrafter"/>
</dbReference>
<organism evidence="2 3">
    <name type="scientific">Gonapodya prolifera (strain JEL478)</name>
    <name type="common">Monoblepharis prolifera</name>
    <dbReference type="NCBI Taxonomy" id="1344416"/>
    <lineage>
        <taxon>Eukaryota</taxon>
        <taxon>Fungi</taxon>
        <taxon>Fungi incertae sedis</taxon>
        <taxon>Chytridiomycota</taxon>
        <taxon>Chytridiomycota incertae sedis</taxon>
        <taxon>Monoblepharidomycetes</taxon>
        <taxon>Monoblepharidales</taxon>
        <taxon>Gonapodyaceae</taxon>
        <taxon>Gonapodya</taxon>
    </lineage>
</organism>
<sequence>MSFLSLNFSTDLETEMTFYGSYHANATNKLVHFIFVPTILWSGLVWFAHPSFALAQGTVLGDIPLDISFFVALGYALYYIRLEPVAGALYTPFLYFLLYTAHLFRASVPHAVLIATGVHALSWAMQIWAHQVFEKRAPALLDNLFQALVLAPLFVFFEFLFAFGYRPQLHQNLKNKIGVNIAAYRKGLREAKVAAYHAEAEKKK</sequence>
<feature type="transmembrane region" description="Helical" evidence="1">
    <location>
        <begin position="144"/>
        <end position="165"/>
    </location>
</feature>
<keyword evidence="1" id="KW-0472">Membrane</keyword>
<dbReference type="PANTHER" id="PTHR28026">
    <property type="entry name" value="DUF962 DOMAIN PROTEIN (AFU_ORTHOLOGUE AFUA_8G05310)"/>
    <property type="match status" value="1"/>
</dbReference>
<reference evidence="2 3" key="1">
    <citation type="journal article" date="2015" name="Genome Biol. Evol.">
        <title>Phylogenomic analyses indicate that early fungi evolved digesting cell walls of algal ancestors of land plants.</title>
        <authorList>
            <person name="Chang Y."/>
            <person name="Wang S."/>
            <person name="Sekimoto S."/>
            <person name="Aerts A.L."/>
            <person name="Choi C."/>
            <person name="Clum A."/>
            <person name="LaButti K.M."/>
            <person name="Lindquist E.A."/>
            <person name="Yee Ngan C."/>
            <person name="Ohm R.A."/>
            <person name="Salamov A.A."/>
            <person name="Grigoriev I.V."/>
            <person name="Spatafora J.W."/>
            <person name="Berbee M.L."/>
        </authorList>
    </citation>
    <scope>NUCLEOTIDE SEQUENCE [LARGE SCALE GENOMIC DNA]</scope>
    <source>
        <strain evidence="2 3">JEL478</strain>
    </source>
</reference>
<keyword evidence="1" id="KW-0812">Transmembrane</keyword>
<dbReference type="Pfam" id="PF06127">
    <property type="entry name" value="Mpo1-like"/>
    <property type="match status" value="1"/>
</dbReference>
<dbReference type="GO" id="GO:0016020">
    <property type="term" value="C:membrane"/>
    <property type="evidence" value="ECO:0007669"/>
    <property type="project" value="GOC"/>
</dbReference>